<reference evidence="3" key="1">
    <citation type="journal article" date="2019" name="Int. J. Syst. Evol. Microbiol.">
        <title>The Global Catalogue of Microorganisms (GCM) 10K type strain sequencing project: providing services to taxonomists for standard genome sequencing and annotation.</title>
        <authorList>
            <consortium name="The Broad Institute Genomics Platform"/>
            <consortium name="The Broad Institute Genome Sequencing Center for Infectious Disease"/>
            <person name="Wu L."/>
            <person name="Ma J."/>
        </authorList>
    </citation>
    <scope>NUCLEOTIDE SEQUENCE [LARGE SCALE GENOMIC DNA]</scope>
    <source>
        <strain evidence="3">JCM 17939</strain>
    </source>
</reference>
<dbReference type="InterPro" id="IPR010982">
    <property type="entry name" value="Lambda_DNA-bd_dom_sf"/>
</dbReference>
<dbReference type="PANTHER" id="PTHR35010">
    <property type="entry name" value="BLL4672 PROTEIN-RELATED"/>
    <property type="match status" value="1"/>
</dbReference>
<dbReference type="PROSITE" id="PS50943">
    <property type="entry name" value="HTH_CROC1"/>
    <property type="match status" value="1"/>
</dbReference>
<feature type="domain" description="HTH cro/C1-type" evidence="1">
    <location>
        <begin position="32"/>
        <end position="83"/>
    </location>
</feature>
<gene>
    <name evidence="2" type="ORF">GCM10023196_039240</name>
</gene>
<dbReference type="InterPro" id="IPR001387">
    <property type="entry name" value="Cro/C1-type_HTH"/>
</dbReference>
<comment type="caution">
    <text evidence="2">The sequence shown here is derived from an EMBL/GenBank/DDBJ whole genome shotgun (WGS) entry which is preliminary data.</text>
</comment>
<keyword evidence="3" id="KW-1185">Reference proteome</keyword>
<evidence type="ECO:0000313" key="2">
    <source>
        <dbReference type="EMBL" id="GAA4627367.1"/>
    </source>
</evidence>
<dbReference type="Proteomes" id="UP001501442">
    <property type="component" value="Unassembled WGS sequence"/>
</dbReference>
<proteinExistence type="predicted"/>
<evidence type="ECO:0000259" key="1">
    <source>
        <dbReference type="PROSITE" id="PS50943"/>
    </source>
</evidence>
<accession>A0ABP8UBC2</accession>
<dbReference type="PANTHER" id="PTHR35010:SF2">
    <property type="entry name" value="BLL4672 PROTEIN"/>
    <property type="match status" value="1"/>
</dbReference>
<sequence>MDDRTELSGFLRSRRARLRPEDVGLRDYGGVRRVAGLRREELARLAGVSIAHYTRLEQGKGDGVSDEVLDAVGAALRLDTDELAYLHRIARRPPPCAGATDPPEVPPSVRYLLESFVMTPAFVVGRHTQIVGWNRLAVAVFGDFPALPQNRRTLSHLLFTEPDLRELHRTGWERAAREHVAHLRVLLGRYRGDSGLAAHIDHLRDLSADFTRMWAEHPVAQVRSRTYVLHHPVVGELTLHGELTALPDEPACCGLDLFAAEPGSASEQALRELGSR</sequence>
<dbReference type="SMART" id="SM00530">
    <property type="entry name" value="HTH_XRE"/>
    <property type="match status" value="1"/>
</dbReference>
<organism evidence="2 3">
    <name type="scientific">Actinoallomurus vinaceus</name>
    <dbReference type="NCBI Taxonomy" id="1080074"/>
    <lineage>
        <taxon>Bacteria</taxon>
        <taxon>Bacillati</taxon>
        <taxon>Actinomycetota</taxon>
        <taxon>Actinomycetes</taxon>
        <taxon>Streptosporangiales</taxon>
        <taxon>Thermomonosporaceae</taxon>
        <taxon>Actinoallomurus</taxon>
    </lineage>
</organism>
<dbReference type="Pfam" id="PF13560">
    <property type="entry name" value="HTH_31"/>
    <property type="match status" value="1"/>
</dbReference>
<dbReference type="RefSeq" id="WP_345432330.1">
    <property type="nucleotide sequence ID" value="NZ_BAABHK010000005.1"/>
</dbReference>
<dbReference type="Pfam" id="PF17765">
    <property type="entry name" value="MLTR_LBD"/>
    <property type="match status" value="1"/>
</dbReference>
<dbReference type="InterPro" id="IPR041413">
    <property type="entry name" value="MLTR_LBD"/>
</dbReference>
<dbReference type="CDD" id="cd00093">
    <property type="entry name" value="HTH_XRE"/>
    <property type="match status" value="1"/>
</dbReference>
<protein>
    <submittedName>
        <fullName evidence="2">Helix-turn-helix transcriptional regulator</fullName>
    </submittedName>
</protein>
<dbReference type="SUPFAM" id="SSF47413">
    <property type="entry name" value="lambda repressor-like DNA-binding domains"/>
    <property type="match status" value="1"/>
</dbReference>
<dbReference type="Gene3D" id="1.10.260.40">
    <property type="entry name" value="lambda repressor-like DNA-binding domains"/>
    <property type="match status" value="1"/>
</dbReference>
<name>A0ABP8UBC2_9ACTN</name>
<dbReference type="Gene3D" id="3.30.450.180">
    <property type="match status" value="1"/>
</dbReference>
<dbReference type="EMBL" id="BAABHK010000005">
    <property type="protein sequence ID" value="GAA4627367.1"/>
    <property type="molecule type" value="Genomic_DNA"/>
</dbReference>
<evidence type="ECO:0000313" key="3">
    <source>
        <dbReference type="Proteomes" id="UP001501442"/>
    </source>
</evidence>